<name>W7TWK3_9STRA</name>
<feature type="compositionally biased region" description="Basic and acidic residues" evidence="1">
    <location>
        <begin position="29"/>
        <end position="38"/>
    </location>
</feature>
<dbReference type="PANTHER" id="PTHR34689">
    <property type="entry name" value="NUCLEIC ACID-BINDING PROTEIN"/>
    <property type="match status" value="1"/>
</dbReference>
<reference evidence="2 3" key="1">
    <citation type="journal article" date="2014" name="Mol. Plant">
        <title>Chromosome Scale Genome Assembly and Transcriptome Profiling of Nannochloropsis gaditana in Nitrogen Depletion.</title>
        <authorList>
            <person name="Corteggiani Carpinelli E."/>
            <person name="Telatin A."/>
            <person name="Vitulo N."/>
            <person name="Forcato C."/>
            <person name="D'Angelo M."/>
            <person name="Schiavon R."/>
            <person name="Vezzi A."/>
            <person name="Giacometti G.M."/>
            <person name="Morosinotto T."/>
            <person name="Valle G."/>
        </authorList>
    </citation>
    <scope>NUCLEOTIDE SEQUENCE [LARGE SCALE GENOMIC DNA]</scope>
    <source>
        <strain evidence="2 3">B-31</strain>
    </source>
</reference>
<evidence type="ECO:0000256" key="1">
    <source>
        <dbReference type="SAM" id="MobiDB-lite"/>
    </source>
</evidence>
<dbReference type="OrthoDB" id="2538345at2759"/>
<evidence type="ECO:0000313" key="2">
    <source>
        <dbReference type="EMBL" id="EWM27898.1"/>
    </source>
</evidence>
<organism evidence="2 3">
    <name type="scientific">Nannochloropsis gaditana</name>
    <dbReference type="NCBI Taxonomy" id="72520"/>
    <lineage>
        <taxon>Eukaryota</taxon>
        <taxon>Sar</taxon>
        <taxon>Stramenopiles</taxon>
        <taxon>Ochrophyta</taxon>
        <taxon>Eustigmatophyceae</taxon>
        <taxon>Eustigmatales</taxon>
        <taxon>Monodopsidaceae</taxon>
        <taxon>Nannochloropsis</taxon>
    </lineage>
</organism>
<feature type="compositionally biased region" description="Basic residues" evidence="1">
    <location>
        <begin position="99"/>
        <end position="120"/>
    </location>
</feature>
<proteinExistence type="predicted"/>
<protein>
    <submittedName>
        <fullName evidence="2">Uncharacterized protein</fullName>
    </submittedName>
</protein>
<comment type="caution">
    <text evidence="2">The sequence shown here is derived from an EMBL/GenBank/DDBJ whole genome shotgun (WGS) entry which is preliminary data.</text>
</comment>
<feature type="compositionally biased region" description="Basic residues" evidence="1">
    <location>
        <begin position="67"/>
        <end position="91"/>
    </location>
</feature>
<feature type="region of interest" description="Disordered" evidence="1">
    <location>
        <begin position="1"/>
        <end position="128"/>
    </location>
</feature>
<accession>W7TWK3</accession>
<evidence type="ECO:0000313" key="3">
    <source>
        <dbReference type="Proteomes" id="UP000019335"/>
    </source>
</evidence>
<sequence>MWQTVASSGESDGNSGSSSEGSGNEDSEGDGRRVDMKEVGAMSKRKKVEKEKEGRSKTDEREGERATKRRKREKKEKKRKHEERERKRRRKEEKDDRKKEKRRKKDGKKEEKKKKKKKKERRDDKAKGAIIPGAVDMNQFGKHGIIRESDFHRKKNDFEVWCQEIKGLPEIPRNHHEALRLFRYYMEDYNTATFPHPKYYNVEAYEMDEYKRGQLKAAFKEGREGGVFKDEEERRLESKKGAKEGERADLEWALKMMSKEKRDALKEEELLRAKMQQAYKVQEEVKGSNQCGTA</sequence>
<gene>
    <name evidence="2" type="ORF">Naga_100197g6</name>
</gene>
<dbReference type="EMBL" id="AZIL01000361">
    <property type="protein sequence ID" value="EWM27898.1"/>
    <property type="molecule type" value="Genomic_DNA"/>
</dbReference>
<feature type="compositionally biased region" description="Low complexity" evidence="1">
    <location>
        <begin position="7"/>
        <end position="22"/>
    </location>
</feature>
<feature type="compositionally biased region" description="Basic and acidic residues" evidence="1">
    <location>
        <begin position="48"/>
        <end position="66"/>
    </location>
</feature>
<dbReference type="PANTHER" id="PTHR34689:SF1">
    <property type="entry name" value="NUCLEIC ACID-BINDING PROTEIN"/>
    <property type="match status" value="1"/>
</dbReference>
<dbReference type="AlphaFoldDB" id="W7TWK3"/>
<dbReference type="Proteomes" id="UP000019335">
    <property type="component" value="Chromosome 5"/>
</dbReference>
<keyword evidence="3" id="KW-1185">Reference proteome</keyword>